<reference evidence="2 3" key="1">
    <citation type="submission" date="2018-06" db="EMBL/GenBank/DDBJ databases">
        <title>Complete Genomes of Monosporascus.</title>
        <authorList>
            <person name="Robinson A.J."/>
            <person name="Natvig D.O."/>
        </authorList>
    </citation>
    <scope>NUCLEOTIDE SEQUENCE [LARGE SCALE GENOMIC DNA]</scope>
    <source>
        <strain evidence="2 3">CBS 609.92</strain>
    </source>
</reference>
<name>A0ABY0HEP7_9PEZI</name>
<protein>
    <submittedName>
        <fullName evidence="2">Uncharacterized protein</fullName>
    </submittedName>
</protein>
<sequence>MAPIRRYLRITKYSVLECRIYLDDPALAQTWLLNPRKPVLPRVIESVRPLVLPKLREERERSRKRSTKKKGIKDVVVEDDFEVSIFLTETSTRHSLLTKHKHFHDTTQTKLTSNNAGRLVGAASEAPIDVDDPAVTAGLLRREESDEDAGVALAAIPAAVVNVDADETMAGGSSGGDHGADDRRPAKRARRNTTETGDAAGPGQESDVEAIISDDDNGDDDDEDALFVDRSPETGNYSGLRPAKRHKGRAAAATADPDGGGGGDDDKKKLAMDISYEGFSIYGRVLCLVVKRRDGCTTKGTGSSSGQAAGGAGGAGGGSTSTKAGGGGGQAMMESFIISTQVPAGADAT</sequence>
<evidence type="ECO:0000313" key="3">
    <source>
        <dbReference type="Proteomes" id="UP000294003"/>
    </source>
</evidence>
<feature type="compositionally biased region" description="Low complexity" evidence="1">
    <location>
        <begin position="297"/>
        <end position="307"/>
    </location>
</feature>
<feature type="region of interest" description="Disordered" evidence="1">
    <location>
        <begin position="167"/>
        <end position="266"/>
    </location>
</feature>
<dbReference type="Proteomes" id="UP000294003">
    <property type="component" value="Unassembled WGS sequence"/>
</dbReference>
<gene>
    <name evidence="2" type="ORF">DL762_001985</name>
</gene>
<feature type="compositionally biased region" description="Acidic residues" evidence="1">
    <location>
        <begin position="206"/>
        <end position="226"/>
    </location>
</feature>
<dbReference type="EMBL" id="QJNS01000036">
    <property type="protein sequence ID" value="RYO91766.1"/>
    <property type="molecule type" value="Genomic_DNA"/>
</dbReference>
<feature type="compositionally biased region" description="Gly residues" evidence="1">
    <location>
        <begin position="308"/>
        <end position="328"/>
    </location>
</feature>
<feature type="region of interest" description="Disordered" evidence="1">
    <location>
        <begin position="297"/>
        <end position="328"/>
    </location>
</feature>
<dbReference type="PANTHER" id="PTHR40635">
    <property type="match status" value="1"/>
</dbReference>
<accession>A0ABY0HEP7</accession>
<evidence type="ECO:0000256" key="1">
    <source>
        <dbReference type="SAM" id="MobiDB-lite"/>
    </source>
</evidence>
<dbReference type="PANTHER" id="PTHR40635:SF1">
    <property type="match status" value="1"/>
</dbReference>
<proteinExistence type="predicted"/>
<comment type="caution">
    <text evidence="2">The sequence shown here is derived from an EMBL/GenBank/DDBJ whole genome shotgun (WGS) entry which is preliminary data.</text>
</comment>
<organism evidence="2 3">
    <name type="scientific">Monosporascus cannonballus</name>
    <dbReference type="NCBI Taxonomy" id="155416"/>
    <lineage>
        <taxon>Eukaryota</taxon>
        <taxon>Fungi</taxon>
        <taxon>Dikarya</taxon>
        <taxon>Ascomycota</taxon>
        <taxon>Pezizomycotina</taxon>
        <taxon>Sordariomycetes</taxon>
        <taxon>Xylariomycetidae</taxon>
        <taxon>Xylariales</taxon>
        <taxon>Xylariales incertae sedis</taxon>
        <taxon>Monosporascus</taxon>
    </lineage>
</organism>
<evidence type="ECO:0000313" key="2">
    <source>
        <dbReference type="EMBL" id="RYO91766.1"/>
    </source>
</evidence>
<keyword evidence="3" id="KW-1185">Reference proteome</keyword>